<keyword evidence="2" id="KW-0732">Signal</keyword>
<evidence type="ECO:0000313" key="3">
    <source>
        <dbReference type="EMBL" id="EFF41638.1"/>
    </source>
</evidence>
<evidence type="ECO:0000313" key="4">
    <source>
        <dbReference type="Proteomes" id="UP000004757"/>
    </source>
</evidence>
<reference evidence="3 4" key="1">
    <citation type="submission" date="2010-03" db="EMBL/GenBank/DDBJ databases">
        <authorList>
            <person name="Glass J.I."/>
            <person name="Benders G.A."/>
            <person name="Durkin A.S."/>
            <person name="Farmerie W.G."/>
            <person name="Hlavinka K."/>
            <person name="Hostetler J."/>
            <person name="Jackson J."/>
            <person name="May M.A."/>
            <person name="Miller R.H."/>
            <person name="Paralanov V."/>
            <person name="Radune D."/>
            <person name="Szczypinski B."/>
            <person name="Brown D.R."/>
        </authorList>
    </citation>
    <scope>NUCLEOTIDE SEQUENCE [LARGE SCALE GENOMIC DNA]</scope>
    <source>
        <strain evidence="3 4">A21JP2</strain>
    </source>
</reference>
<dbReference type="Proteomes" id="UP000004757">
    <property type="component" value="Unassembled WGS sequence"/>
</dbReference>
<protein>
    <recommendedName>
        <fullName evidence="5">Lipoprotein</fullName>
    </recommendedName>
</protein>
<feature type="region of interest" description="Disordered" evidence="1">
    <location>
        <begin position="26"/>
        <end position="70"/>
    </location>
</feature>
<evidence type="ECO:0000256" key="2">
    <source>
        <dbReference type="SAM" id="SignalP"/>
    </source>
</evidence>
<feature type="chain" id="PRO_5003066365" description="Lipoprotein" evidence="2">
    <location>
        <begin position="24"/>
        <end position="186"/>
    </location>
</feature>
<feature type="compositionally biased region" description="Polar residues" evidence="1">
    <location>
        <begin position="53"/>
        <end position="65"/>
    </location>
</feature>
<evidence type="ECO:0000256" key="1">
    <source>
        <dbReference type="SAM" id="MobiDB-lite"/>
    </source>
</evidence>
<feature type="signal peptide" evidence="2">
    <location>
        <begin position="1"/>
        <end position="23"/>
    </location>
</feature>
<dbReference type="PROSITE" id="PS51257">
    <property type="entry name" value="PROKAR_LIPOPROTEIN"/>
    <property type="match status" value="1"/>
</dbReference>
<name>D4XVC7_9BACT</name>
<gene>
    <name evidence="3" type="ORF">MALL_0655</name>
</gene>
<dbReference type="EMBL" id="ADNC01000007">
    <property type="protein sequence ID" value="EFF41638.1"/>
    <property type="molecule type" value="Genomic_DNA"/>
</dbReference>
<accession>D4XVC7</accession>
<proteinExistence type="predicted"/>
<keyword evidence="4" id="KW-1185">Reference proteome</keyword>
<dbReference type="AlphaFoldDB" id="D4XVC7"/>
<dbReference type="RefSeq" id="WP_005683339.1">
    <property type="nucleotide sequence ID" value="NZ_ADNC01000007.1"/>
</dbReference>
<organism evidence="3 4">
    <name type="scientific">Mycoplasmopsis alligatoris A21JP2</name>
    <dbReference type="NCBI Taxonomy" id="747682"/>
    <lineage>
        <taxon>Bacteria</taxon>
        <taxon>Bacillati</taxon>
        <taxon>Mycoplasmatota</taxon>
        <taxon>Mycoplasmoidales</taxon>
        <taxon>Metamycoplasmataceae</taxon>
        <taxon>Mycoplasmopsis</taxon>
    </lineage>
</organism>
<sequence>MKLWKLIGVLAIAPLAVIAVSCASKNTNTTTNEPNKEKEPVAKPDTAVKPNPGASTSTPGDNPNSSKDDKAVFDAIPKNRKAVWGTNQLDQSSVLWDEIKKLPKNKFIEVVYEPGAQSFNFIYNGTKLLQAASAHGAVHETLYAYNSTKEKTATLYIEGSKITFFGSLSPNEKAYQAFSTTQLDFN</sequence>
<dbReference type="STRING" id="747682.MALL_0655"/>
<evidence type="ECO:0008006" key="5">
    <source>
        <dbReference type="Google" id="ProtNLM"/>
    </source>
</evidence>
<comment type="caution">
    <text evidence="3">The sequence shown here is derived from an EMBL/GenBank/DDBJ whole genome shotgun (WGS) entry which is preliminary data.</text>
</comment>